<dbReference type="PROSITE" id="PS50893">
    <property type="entry name" value="ABC_TRANSPORTER_2"/>
    <property type="match status" value="1"/>
</dbReference>
<feature type="transmembrane region" description="Helical" evidence="8">
    <location>
        <begin position="33"/>
        <end position="51"/>
    </location>
</feature>
<evidence type="ECO:0000256" key="2">
    <source>
        <dbReference type="ARBA" id="ARBA00022692"/>
    </source>
</evidence>
<feature type="region of interest" description="Disordered" evidence="7">
    <location>
        <begin position="395"/>
        <end position="426"/>
    </location>
</feature>
<comment type="caution">
    <text evidence="11">The sequence shown here is derived from an EMBL/GenBank/DDBJ whole genome shotgun (WGS) entry which is preliminary data.</text>
</comment>
<dbReference type="PROSITE" id="PS00211">
    <property type="entry name" value="ABC_TRANSPORTER_1"/>
    <property type="match status" value="1"/>
</dbReference>
<feature type="domain" description="ABC transmembrane type-1" evidence="10">
    <location>
        <begin position="40"/>
        <end position="348"/>
    </location>
</feature>
<dbReference type="InterPro" id="IPR036640">
    <property type="entry name" value="ABC1_TM_sf"/>
</dbReference>
<evidence type="ECO:0000256" key="1">
    <source>
        <dbReference type="ARBA" id="ARBA00004141"/>
    </source>
</evidence>
<dbReference type="SUPFAM" id="SSF52540">
    <property type="entry name" value="P-loop containing nucleoside triphosphate hydrolases"/>
    <property type="match status" value="1"/>
</dbReference>
<protein>
    <submittedName>
        <fullName evidence="11">ABC transporter ATP-binding protein</fullName>
    </submittedName>
</protein>
<feature type="transmembrane region" description="Helical" evidence="8">
    <location>
        <begin position="176"/>
        <end position="193"/>
    </location>
</feature>
<evidence type="ECO:0000256" key="4">
    <source>
        <dbReference type="ARBA" id="ARBA00022840"/>
    </source>
</evidence>
<feature type="transmembrane region" description="Helical" evidence="8">
    <location>
        <begin position="199"/>
        <end position="216"/>
    </location>
</feature>
<feature type="compositionally biased region" description="Low complexity" evidence="7">
    <location>
        <begin position="398"/>
        <end position="418"/>
    </location>
</feature>
<dbReference type="AlphaFoldDB" id="A0A5D5ALB4"/>
<feature type="transmembrane region" description="Helical" evidence="8">
    <location>
        <begin position="56"/>
        <end position="73"/>
    </location>
</feature>
<name>A0A5D5ALB4_9EURY</name>
<proteinExistence type="predicted"/>
<dbReference type="SUPFAM" id="SSF90123">
    <property type="entry name" value="ABC transporter transmembrane region"/>
    <property type="match status" value="1"/>
</dbReference>
<accession>A0A5D5ALB4</accession>
<keyword evidence="5 8" id="KW-1133">Transmembrane helix</keyword>
<evidence type="ECO:0000256" key="5">
    <source>
        <dbReference type="ARBA" id="ARBA00022989"/>
    </source>
</evidence>
<dbReference type="GO" id="GO:0016887">
    <property type="term" value="F:ATP hydrolysis activity"/>
    <property type="evidence" value="ECO:0007669"/>
    <property type="project" value="InterPro"/>
</dbReference>
<feature type="transmembrane region" description="Helical" evidence="8">
    <location>
        <begin position="285"/>
        <end position="305"/>
    </location>
</feature>
<dbReference type="Proteomes" id="UP000324104">
    <property type="component" value="Unassembled WGS sequence"/>
</dbReference>
<dbReference type="InterPro" id="IPR039421">
    <property type="entry name" value="Type_1_exporter"/>
</dbReference>
<evidence type="ECO:0000256" key="3">
    <source>
        <dbReference type="ARBA" id="ARBA00022741"/>
    </source>
</evidence>
<feature type="transmembrane region" description="Helical" evidence="8">
    <location>
        <begin position="93"/>
        <end position="114"/>
    </location>
</feature>
<reference evidence="11 12" key="1">
    <citation type="submission" date="2019-08" db="EMBL/GenBank/DDBJ databases">
        <title>Archaea genome.</title>
        <authorList>
            <person name="Kajale S."/>
            <person name="Shouche Y."/>
            <person name="Deshpande N."/>
            <person name="Sharma A."/>
        </authorList>
    </citation>
    <scope>NUCLEOTIDE SEQUENCE [LARGE SCALE GENOMIC DNA]</scope>
    <source>
        <strain evidence="11 12">ESP3B_9</strain>
    </source>
</reference>
<evidence type="ECO:0000259" key="10">
    <source>
        <dbReference type="PROSITE" id="PS50929"/>
    </source>
</evidence>
<gene>
    <name evidence="11" type="ORF">FYC77_06445</name>
</gene>
<dbReference type="PANTHER" id="PTHR24221:SF654">
    <property type="entry name" value="ATP-BINDING CASSETTE SUB-FAMILY B MEMBER 6"/>
    <property type="match status" value="1"/>
</dbReference>
<evidence type="ECO:0000256" key="7">
    <source>
        <dbReference type="SAM" id="MobiDB-lite"/>
    </source>
</evidence>
<dbReference type="PROSITE" id="PS50929">
    <property type="entry name" value="ABC_TM1F"/>
    <property type="match status" value="1"/>
</dbReference>
<evidence type="ECO:0000259" key="9">
    <source>
        <dbReference type="PROSITE" id="PS50893"/>
    </source>
</evidence>
<keyword evidence="3" id="KW-0547">Nucleotide-binding</keyword>
<dbReference type="RefSeq" id="WP_149080686.1">
    <property type="nucleotide sequence ID" value="NZ_VTAW01000006.1"/>
</dbReference>
<dbReference type="EMBL" id="VTAW01000006">
    <property type="protein sequence ID" value="TYT62668.1"/>
    <property type="molecule type" value="Genomic_DNA"/>
</dbReference>
<keyword evidence="2 8" id="KW-0812">Transmembrane</keyword>
<keyword evidence="6 8" id="KW-0472">Membrane</keyword>
<dbReference type="InterPro" id="IPR017871">
    <property type="entry name" value="ABC_transporter-like_CS"/>
</dbReference>
<dbReference type="GO" id="GO:0140359">
    <property type="term" value="F:ABC-type transporter activity"/>
    <property type="evidence" value="ECO:0007669"/>
    <property type="project" value="InterPro"/>
</dbReference>
<feature type="domain" description="ABC transporter" evidence="9">
    <location>
        <begin position="414"/>
        <end position="649"/>
    </location>
</feature>
<dbReference type="GO" id="GO:0016020">
    <property type="term" value="C:membrane"/>
    <property type="evidence" value="ECO:0007669"/>
    <property type="project" value="UniProtKB-SubCell"/>
</dbReference>
<evidence type="ECO:0000313" key="12">
    <source>
        <dbReference type="Proteomes" id="UP000324104"/>
    </source>
</evidence>
<dbReference type="Gene3D" id="3.40.50.300">
    <property type="entry name" value="P-loop containing nucleotide triphosphate hydrolases"/>
    <property type="match status" value="1"/>
</dbReference>
<keyword evidence="4 11" id="KW-0067">ATP-binding</keyword>
<dbReference type="InterPro" id="IPR003439">
    <property type="entry name" value="ABC_transporter-like_ATP-bd"/>
</dbReference>
<evidence type="ECO:0000256" key="8">
    <source>
        <dbReference type="SAM" id="Phobius"/>
    </source>
</evidence>
<keyword evidence="12" id="KW-1185">Reference proteome</keyword>
<sequence>MSGVDWDEDDPFEEQREQVESPMRRLIVEYGRPYWFAVSVGLVGSVLARALDLLPALLLAVAIDAIFYDAAFAEQVPLSALPEAWLPATQDGQFWFVVTAIAASFAFGAVFHWIRNWGFNAFSQSVQHDVRTATYDKMQRLDMEFFANKQTGEMMSVLSNDVNQLERFLNEGMNSATRLIVMVVGITFLLFWLEPQLALVSLAPVPLIAIFTYLFVKKIQPKYAAVRSSVGKVNSRLENNLGGINVIKSSNTEGFESGRVEDVSRKYYDTNWEAIWLRIKFFPGLQLISGIGFVLTFLVGGYWVFTGSGPGPITGELAIGTFVVFIMYTQQLVWPMAQFGQVINMYQRAEASSERIFGLMDETGRIERDEDADDLEVREGRVEYDHVSFSYDDESAAADESASATESASGENSSATETWGRSDPHPADRIIDDVSFAVDGGDTVALVGPTGAGKSTVLKLLLRLYDVDDGEIRIDGQDVRDVSLSSLRRAMGYVGQESYLFYGTVEENITYGTFDASREEIVAAAKAAEAHEFIQNLPEGYDTMVGERGVKLSGGQRQRVAIARAVLKDPDILVLDEATSDVDTETEMLIQRSIDDLTEDRTTFAIAHRLSTIKDADQILVLEDGSIVERGTHEQLLENGGLYSHLWGVQAGEIDELPQEFVERAQKRQARTEVDADVDD</sequence>
<dbReference type="InterPro" id="IPR011527">
    <property type="entry name" value="ABC1_TM_dom"/>
</dbReference>
<dbReference type="SMART" id="SM00382">
    <property type="entry name" value="AAA"/>
    <property type="match status" value="1"/>
</dbReference>
<dbReference type="PANTHER" id="PTHR24221">
    <property type="entry name" value="ATP-BINDING CASSETTE SUB-FAMILY B"/>
    <property type="match status" value="1"/>
</dbReference>
<evidence type="ECO:0000256" key="6">
    <source>
        <dbReference type="ARBA" id="ARBA00023136"/>
    </source>
</evidence>
<dbReference type="Pfam" id="PF00664">
    <property type="entry name" value="ABC_membrane"/>
    <property type="match status" value="1"/>
</dbReference>
<dbReference type="GO" id="GO:0005524">
    <property type="term" value="F:ATP binding"/>
    <property type="evidence" value="ECO:0007669"/>
    <property type="project" value="UniProtKB-KW"/>
</dbReference>
<comment type="subcellular location">
    <subcellularLocation>
        <location evidence="1">Membrane</location>
        <topology evidence="1">Multi-pass membrane protein</topology>
    </subcellularLocation>
</comment>
<dbReference type="CDD" id="cd18565">
    <property type="entry name" value="ABC_6TM_exporter_like"/>
    <property type="match status" value="1"/>
</dbReference>
<dbReference type="Pfam" id="PF00005">
    <property type="entry name" value="ABC_tran"/>
    <property type="match status" value="1"/>
</dbReference>
<organism evidence="11 12">
    <name type="scientific">Natrialba swarupiae</name>
    <dbReference type="NCBI Taxonomy" id="2448032"/>
    <lineage>
        <taxon>Archaea</taxon>
        <taxon>Methanobacteriati</taxon>
        <taxon>Methanobacteriota</taxon>
        <taxon>Stenosarchaea group</taxon>
        <taxon>Halobacteria</taxon>
        <taxon>Halobacteriales</taxon>
        <taxon>Natrialbaceae</taxon>
        <taxon>Natrialba</taxon>
    </lineage>
</organism>
<dbReference type="InterPro" id="IPR003593">
    <property type="entry name" value="AAA+_ATPase"/>
</dbReference>
<dbReference type="Gene3D" id="1.20.1560.10">
    <property type="entry name" value="ABC transporter type 1, transmembrane domain"/>
    <property type="match status" value="1"/>
</dbReference>
<evidence type="ECO:0000313" key="11">
    <source>
        <dbReference type="EMBL" id="TYT62668.1"/>
    </source>
</evidence>
<feature type="transmembrane region" description="Helical" evidence="8">
    <location>
        <begin position="317"/>
        <end position="337"/>
    </location>
</feature>
<dbReference type="InterPro" id="IPR027417">
    <property type="entry name" value="P-loop_NTPase"/>
</dbReference>